<dbReference type="GO" id="GO:0003700">
    <property type="term" value="F:DNA-binding transcription factor activity"/>
    <property type="evidence" value="ECO:0007669"/>
    <property type="project" value="InterPro"/>
</dbReference>
<dbReference type="InterPro" id="IPR004026">
    <property type="entry name" value="Ada_DNA_repair_Zn-bd"/>
</dbReference>
<keyword evidence="2" id="KW-0808">Transferase</keyword>
<keyword evidence="6" id="KW-0804">Transcription</keyword>
<dbReference type="Proteomes" id="UP001139179">
    <property type="component" value="Unassembled WGS sequence"/>
</dbReference>
<dbReference type="GO" id="GO:0032259">
    <property type="term" value="P:methylation"/>
    <property type="evidence" value="ECO:0007669"/>
    <property type="project" value="UniProtKB-KW"/>
</dbReference>
<gene>
    <name evidence="8" type="ORF">M3202_15515</name>
</gene>
<dbReference type="SUPFAM" id="SSF57884">
    <property type="entry name" value="Ada DNA repair protein, N-terminal domain (N-Ada 10)"/>
    <property type="match status" value="1"/>
</dbReference>
<dbReference type="InterPro" id="IPR020449">
    <property type="entry name" value="Tscrpt_reg_AraC-type_HTH"/>
</dbReference>
<dbReference type="PANTHER" id="PTHR43280:SF2">
    <property type="entry name" value="HTH-TYPE TRANSCRIPTIONAL REGULATOR EXSA"/>
    <property type="match status" value="1"/>
</dbReference>
<evidence type="ECO:0000313" key="9">
    <source>
        <dbReference type="Proteomes" id="UP001139179"/>
    </source>
</evidence>
<keyword evidence="3" id="KW-0805">Transcription regulation</keyword>
<comment type="cofactor">
    <cofactor evidence="1">
        <name>Zn(2+)</name>
        <dbReference type="ChEBI" id="CHEBI:29105"/>
    </cofactor>
</comment>
<dbReference type="RefSeq" id="WP_251224221.1">
    <property type="nucleotide sequence ID" value="NZ_JAMBOL010000015.1"/>
</dbReference>
<evidence type="ECO:0000259" key="7">
    <source>
        <dbReference type="PROSITE" id="PS01124"/>
    </source>
</evidence>
<keyword evidence="4" id="KW-0238">DNA-binding</keyword>
<dbReference type="PIRSF" id="PIRSF000408">
    <property type="entry name" value="Alkyltransferas_AdaA"/>
    <property type="match status" value="1"/>
</dbReference>
<sequence length="182" mass="21257">MNNKQWKAIYNNDRSYDGKFYYALSSTKTVCRPSCTSRTPNPKNVSIFSDVNEAIKQGFRPCNRCKPDQLEWKGYKKELVEKAKHYIELHYEINVTLKSLSIDLQKNPYYIQRSFKEVLGITPLHYLHEVRINKAKALLENHSYSITAIGIEVGYSDSAHFSTKFKELEGIIPKEFRKQLNK</sequence>
<evidence type="ECO:0000313" key="8">
    <source>
        <dbReference type="EMBL" id="MCM3715477.1"/>
    </source>
</evidence>
<proteinExistence type="predicted"/>
<feature type="domain" description="HTH araC/xylS-type" evidence="7">
    <location>
        <begin position="81"/>
        <end position="179"/>
    </location>
</feature>
<accession>A0A9X2IQG8</accession>
<dbReference type="GO" id="GO:0008270">
    <property type="term" value="F:zinc ion binding"/>
    <property type="evidence" value="ECO:0007669"/>
    <property type="project" value="InterPro"/>
</dbReference>
<comment type="caution">
    <text evidence="8">The sequence shown here is derived from an EMBL/GenBank/DDBJ whole genome shotgun (WGS) entry which is preliminary data.</text>
</comment>
<dbReference type="InterPro" id="IPR035451">
    <property type="entry name" value="Ada-like_dom_sf"/>
</dbReference>
<evidence type="ECO:0000256" key="4">
    <source>
        <dbReference type="ARBA" id="ARBA00023125"/>
    </source>
</evidence>
<name>A0A9X2IQG8_9BACI</name>
<dbReference type="PRINTS" id="PR00032">
    <property type="entry name" value="HTHARAC"/>
</dbReference>
<evidence type="ECO:0000256" key="1">
    <source>
        <dbReference type="ARBA" id="ARBA00001947"/>
    </source>
</evidence>
<keyword evidence="5" id="KW-0010">Activator</keyword>
<dbReference type="SUPFAM" id="SSF46689">
    <property type="entry name" value="Homeodomain-like"/>
    <property type="match status" value="2"/>
</dbReference>
<dbReference type="InterPro" id="IPR018060">
    <property type="entry name" value="HTH_AraC"/>
</dbReference>
<reference evidence="8" key="1">
    <citation type="submission" date="2022-05" db="EMBL/GenBank/DDBJ databases">
        <title>Comparative Genomics of Spacecraft Associated Microbes.</title>
        <authorList>
            <person name="Tran M.T."/>
            <person name="Wright A."/>
            <person name="Seuylemezian A."/>
            <person name="Eisen J."/>
            <person name="Coil D."/>
        </authorList>
    </citation>
    <scope>NUCLEOTIDE SEQUENCE</scope>
    <source>
        <strain evidence="8">214.1.1</strain>
    </source>
</reference>
<dbReference type="Pfam" id="PF02805">
    <property type="entry name" value="Ada_Zn_binding"/>
    <property type="match status" value="1"/>
</dbReference>
<organism evidence="8 9">
    <name type="scientific">Halalkalibacter oceani</name>
    <dbReference type="NCBI Taxonomy" id="1653776"/>
    <lineage>
        <taxon>Bacteria</taxon>
        <taxon>Bacillati</taxon>
        <taxon>Bacillota</taxon>
        <taxon>Bacilli</taxon>
        <taxon>Bacillales</taxon>
        <taxon>Bacillaceae</taxon>
        <taxon>Halalkalibacter</taxon>
    </lineage>
</organism>
<dbReference type="PROSITE" id="PS01124">
    <property type="entry name" value="HTH_ARAC_FAMILY_2"/>
    <property type="match status" value="1"/>
</dbReference>
<dbReference type="InterPro" id="IPR016220">
    <property type="entry name" value="Me-P-triester_DNA_alkyl-Trfase"/>
</dbReference>
<evidence type="ECO:0000256" key="6">
    <source>
        <dbReference type="ARBA" id="ARBA00023163"/>
    </source>
</evidence>
<protein>
    <submittedName>
        <fullName evidence="8">Helix-turn-helix domain-containing protein</fullName>
    </submittedName>
</protein>
<dbReference type="Gene3D" id="3.40.10.10">
    <property type="entry name" value="DNA Methylphosphotriester Repair Domain"/>
    <property type="match status" value="1"/>
</dbReference>
<evidence type="ECO:0000256" key="3">
    <source>
        <dbReference type="ARBA" id="ARBA00023015"/>
    </source>
</evidence>
<dbReference type="Gene3D" id="1.10.10.60">
    <property type="entry name" value="Homeodomain-like"/>
    <property type="match status" value="2"/>
</dbReference>
<dbReference type="InterPro" id="IPR009057">
    <property type="entry name" value="Homeodomain-like_sf"/>
</dbReference>
<dbReference type="PANTHER" id="PTHR43280">
    <property type="entry name" value="ARAC-FAMILY TRANSCRIPTIONAL REGULATOR"/>
    <property type="match status" value="1"/>
</dbReference>
<evidence type="ECO:0000256" key="5">
    <source>
        <dbReference type="ARBA" id="ARBA00023159"/>
    </source>
</evidence>
<keyword evidence="2" id="KW-0489">Methyltransferase</keyword>
<dbReference type="GO" id="GO:0006281">
    <property type="term" value="P:DNA repair"/>
    <property type="evidence" value="ECO:0007669"/>
    <property type="project" value="InterPro"/>
</dbReference>
<evidence type="ECO:0000256" key="2">
    <source>
        <dbReference type="ARBA" id="ARBA00022603"/>
    </source>
</evidence>
<dbReference type="GO" id="GO:0008168">
    <property type="term" value="F:methyltransferase activity"/>
    <property type="evidence" value="ECO:0007669"/>
    <property type="project" value="UniProtKB-KW"/>
</dbReference>
<dbReference type="AlphaFoldDB" id="A0A9X2IQG8"/>
<dbReference type="GO" id="GO:0043565">
    <property type="term" value="F:sequence-specific DNA binding"/>
    <property type="evidence" value="ECO:0007669"/>
    <property type="project" value="InterPro"/>
</dbReference>
<dbReference type="EMBL" id="JAMBOL010000015">
    <property type="protein sequence ID" value="MCM3715477.1"/>
    <property type="molecule type" value="Genomic_DNA"/>
</dbReference>
<keyword evidence="9" id="KW-1185">Reference proteome</keyword>
<dbReference type="SMART" id="SM00342">
    <property type="entry name" value="HTH_ARAC"/>
    <property type="match status" value="1"/>
</dbReference>
<dbReference type="Pfam" id="PF12833">
    <property type="entry name" value="HTH_18"/>
    <property type="match status" value="1"/>
</dbReference>